<keyword evidence="8" id="KW-0472">Membrane</keyword>
<dbReference type="EMBL" id="BAABRU010000010">
    <property type="protein sequence ID" value="GAA5529215.1"/>
    <property type="molecule type" value="Genomic_DNA"/>
</dbReference>
<feature type="domain" description="Protein kinase" evidence="9">
    <location>
        <begin position="12"/>
        <end position="250"/>
    </location>
</feature>
<dbReference type="EC" id="2.7.11.1" evidence="1"/>
<keyword evidence="5" id="KW-0067">ATP-binding</keyword>
<keyword evidence="11" id="KW-1185">Reference proteome</keyword>
<dbReference type="Gene3D" id="1.25.40.10">
    <property type="entry name" value="Tetratricopeptide repeat domain"/>
    <property type="match status" value="1"/>
</dbReference>
<evidence type="ECO:0000256" key="4">
    <source>
        <dbReference type="ARBA" id="ARBA00022777"/>
    </source>
</evidence>
<evidence type="ECO:0000256" key="3">
    <source>
        <dbReference type="ARBA" id="ARBA00022741"/>
    </source>
</evidence>
<accession>A0ABP9X1D2</accession>
<keyword evidence="3" id="KW-0547">Nucleotide-binding</keyword>
<dbReference type="Pfam" id="PF00069">
    <property type="entry name" value="Pkinase"/>
    <property type="match status" value="1"/>
</dbReference>
<dbReference type="InterPro" id="IPR011990">
    <property type="entry name" value="TPR-like_helical_dom_sf"/>
</dbReference>
<dbReference type="RefSeq" id="WP_345722828.1">
    <property type="nucleotide sequence ID" value="NZ_BAABRU010000010.1"/>
</dbReference>
<reference evidence="10 11" key="1">
    <citation type="submission" date="2024-02" db="EMBL/GenBank/DDBJ databases">
        <title>Herpetosiphon gulosus NBRC 112829.</title>
        <authorList>
            <person name="Ichikawa N."/>
            <person name="Katano-Makiyama Y."/>
            <person name="Hidaka K."/>
        </authorList>
    </citation>
    <scope>NUCLEOTIDE SEQUENCE [LARGE SCALE GENOMIC DNA]</scope>
    <source>
        <strain evidence="10 11">NBRC 112829</strain>
    </source>
</reference>
<dbReference type="InterPro" id="IPR019734">
    <property type="entry name" value="TPR_rpt"/>
</dbReference>
<keyword evidence="6" id="KW-0802">TPR repeat</keyword>
<dbReference type="SMART" id="SM00220">
    <property type="entry name" value="S_TKc"/>
    <property type="match status" value="1"/>
</dbReference>
<keyword evidence="8" id="KW-0812">Transmembrane</keyword>
<dbReference type="PANTHER" id="PTHR43289">
    <property type="entry name" value="MITOGEN-ACTIVATED PROTEIN KINASE KINASE KINASE 20-RELATED"/>
    <property type="match status" value="1"/>
</dbReference>
<dbReference type="Proteomes" id="UP001428290">
    <property type="component" value="Unassembled WGS sequence"/>
</dbReference>
<organism evidence="10 11">
    <name type="scientific">Herpetosiphon gulosus</name>
    <dbReference type="NCBI Taxonomy" id="1973496"/>
    <lineage>
        <taxon>Bacteria</taxon>
        <taxon>Bacillati</taxon>
        <taxon>Chloroflexota</taxon>
        <taxon>Chloroflexia</taxon>
        <taxon>Herpetosiphonales</taxon>
        <taxon>Herpetosiphonaceae</taxon>
        <taxon>Herpetosiphon</taxon>
    </lineage>
</organism>
<dbReference type="Gene3D" id="3.30.200.20">
    <property type="entry name" value="Phosphorylase Kinase, domain 1"/>
    <property type="match status" value="1"/>
</dbReference>
<evidence type="ECO:0000259" key="9">
    <source>
        <dbReference type="PROSITE" id="PS50011"/>
    </source>
</evidence>
<keyword evidence="2" id="KW-0808">Transferase</keyword>
<dbReference type="InterPro" id="IPR000719">
    <property type="entry name" value="Prot_kinase_dom"/>
</dbReference>
<dbReference type="GO" id="GO:0016301">
    <property type="term" value="F:kinase activity"/>
    <property type="evidence" value="ECO:0007669"/>
    <property type="project" value="UniProtKB-KW"/>
</dbReference>
<dbReference type="PROSITE" id="PS50005">
    <property type="entry name" value="TPR"/>
    <property type="match status" value="1"/>
</dbReference>
<sequence length="710" mass="76330">MSGQATFQQGRYQVRNELFRDECGVMYLAVDGKMAGREVGLRQLNDGVLDPTSLQRLAQLNQAALPSVYDLFEEHGQRYLVLEYPRGQTLADMALGPRLREGVVLAWAKQIAEGLRYLHSQGFVHGDIQPQNIVLQDGRRIKLLGGLPAGCPKNAGSRYAAPEIWSGATATPASDIYALGATLHHLLTGTDPNTQPLMAFAPPDVRRPDLSPAVSHAIVKALSQQPQQRFANIEQFVVALSQTSSTHESAGDLPVIGFTPSILPSTPADGPTQRYVPSESSPIPVPPGRGSTAQYDQAMLEQLLIPDRDVGPAPSILPKRPAQQNSRAGLIVLGVFIGLALLAGAWLLFKPKGNAFVNATQVANNGLPTVTRDEGILLSDSAKTATALAAIPPATQIPTLDVPRATADAIQTFTVATQLAFDDALEARYQRGTAYEETGQYGLALSEYDEILRQDPTYKDTQARRDRIKIFLDATATAGPQQTTIAGGTATAVAQPSPTALPATPTATPVGQIVGDSFDDSTLDPRLWAGETRDGSIQLTNGELQLAAASATCYPVVRTITDTLFPANNFSLSVTFRYSDVTALGTGFMLADAMATPCGDTDRAGTSWGGIWQDETQGLIVEFHRDQTADNELKDIRLPYSNGQIDTTEHTLTIQQRNGQQTFILDGNVLFTEQAGGQPKVLWFGNPSRTAIASPWTVLNILSVDLREEP</sequence>
<keyword evidence="8" id="KW-1133">Transmembrane helix</keyword>
<proteinExistence type="predicted"/>
<feature type="region of interest" description="Disordered" evidence="7">
    <location>
        <begin position="268"/>
        <end position="291"/>
    </location>
</feature>
<dbReference type="SUPFAM" id="SSF56112">
    <property type="entry name" value="Protein kinase-like (PK-like)"/>
    <property type="match status" value="1"/>
</dbReference>
<evidence type="ECO:0000256" key="6">
    <source>
        <dbReference type="PROSITE-ProRule" id="PRU00339"/>
    </source>
</evidence>
<dbReference type="PANTHER" id="PTHR43289:SF6">
    <property type="entry name" value="SERINE_THREONINE-PROTEIN KINASE NEKL-3"/>
    <property type="match status" value="1"/>
</dbReference>
<dbReference type="PROSITE" id="PS50011">
    <property type="entry name" value="PROTEIN_KINASE_DOM"/>
    <property type="match status" value="1"/>
</dbReference>
<feature type="repeat" description="TPR" evidence="6">
    <location>
        <begin position="425"/>
        <end position="458"/>
    </location>
</feature>
<feature type="transmembrane region" description="Helical" evidence="8">
    <location>
        <begin position="328"/>
        <end position="349"/>
    </location>
</feature>
<dbReference type="InterPro" id="IPR011009">
    <property type="entry name" value="Kinase-like_dom_sf"/>
</dbReference>
<evidence type="ECO:0000313" key="10">
    <source>
        <dbReference type="EMBL" id="GAA5529215.1"/>
    </source>
</evidence>
<evidence type="ECO:0000256" key="8">
    <source>
        <dbReference type="SAM" id="Phobius"/>
    </source>
</evidence>
<gene>
    <name evidence="10" type="primary">pknD_14</name>
    <name evidence="10" type="ORF">Hgul01_03021</name>
</gene>
<keyword evidence="4 10" id="KW-0418">Kinase</keyword>
<evidence type="ECO:0000256" key="7">
    <source>
        <dbReference type="SAM" id="MobiDB-lite"/>
    </source>
</evidence>
<comment type="caution">
    <text evidence="10">The sequence shown here is derived from an EMBL/GenBank/DDBJ whole genome shotgun (WGS) entry which is preliminary data.</text>
</comment>
<dbReference type="SUPFAM" id="SSF48452">
    <property type="entry name" value="TPR-like"/>
    <property type="match status" value="1"/>
</dbReference>
<dbReference type="Gene3D" id="1.10.510.10">
    <property type="entry name" value="Transferase(Phosphotransferase) domain 1"/>
    <property type="match status" value="1"/>
</dbReference>
<dbReference type="CDD" id="cd14014">
    <property type="entry name" value="STKc_PknB_like"/>
    <property type="match status" value="1"/>
</dbReference>
<name>A0ABP9X1D2_9CHLR</name>
<evidence type="ECO:0000313" key="11">
    <source>
        <dbReference type="Proteomes" id="UP001428290"/>
    </source>
</evidence>
<evidence type="ECO:0000256" key="2">
    <source>
        <dbReference type="ARBA" id="ARBA00022679"/>
    </source>
</evidence>
<protein>
    <recommendedName>
        <fullName evidence="1">non-specific serine/threonine protein kinase</fullName>
        <ecNumber evidence="1">2.7.11.1</ecNumber>
    </recommendedName>
</protein>
<evidence type="ECO:0000256" key="1">
    <source>
        <dbReference type="ARBA" id="ARBA00012513"/>
    </source>
</evidence>
<evidence type="ECO:0000256" key="5">
    <source>
        <dbReference type="ARBA" id="ARBA00022840"/>
    </source>
</evidence>